<dbReference type="PIRSF" id="PIRSF030850">
    <property type="entry name" value="UCP030850"/>
    <property type="match status" value="1"/>
</dbReference>
<name>A0A561ET95_9ACTN</name>
<dbReference type="Proteomes" id="UP000318416">
    <property type="component" value="Unassembled WGS sequence"/>
</dbReference>
<evidence type="ECO:0000259" key="1">
    <source>
        <dbReference type="Pfam" id="PF13391"/>
    </source>
</evidence>
<gene>
    <name evidence="3" type="ORF">FB465_3941</name>
</gene>
<keyword evidence="3" id="KW-0540">Nuclease</keyword>
<dbReference type="RefSeq" id="WP_145792296.1">
    <property type="nucleotide sequence ID" value="NZ_BAAABR010000031.1"/>
</dbReference>
<dbReference type="NCBIfam" id="NF045808">
    <property type="entry name" value="PT-DNA_restrict"/>
    <property type="match status" value="1"/>
</dbReference>
<dbReference type="OrthoDB" id="4464809at2"/>
<comment type="caution">
    <text evidence="3">The sequence shown here is derived from an EMBL/GenBank/DDBJ whole genome shotgun (WGS) entry which is preliminary data.</text>
</comment>
<evidence type="ECO:0000313" key="4">
    <source>
        <dbReference type="Proteomes" id="UP000318416"/>
    </source>
</evidence>
<accession>A0A561ET95</accession>
<dbReference type="Gene3D" id="1.10.30.50">
    <property type="match status" value="1"/>
</dbReference>
<protein>
    <submittedName>
        <fullName evidence="3">Putative restriction endonuclease</fullName>
    </submittedName>
</protein>
<dbReference type="InterPro" id="IPR058813">
    <property type="entry name" value="DNA-SBD_ScoMcrA"/>
</dbReference>
<organism evidence="3 4">
    <name type="scientific">Kitasatospora atroaurantiaca</name>
    <dbReference type="NCBI Taxonomy" id="285545"/>
    <lineage>
        <taxon>Bacteria</taxon>
        <taxon>Bacillati</taxon>
        <taxon>Actinomycetota</taxon>
        <taxon>Actinomycetes</taxon>
        <taxon>Kitasatosporales</taxon>
        <taxon>Streptomycetaceae</taxon>
        <taxon>Kitasatospora</taxon>
    </lineage>
</organism>
<proteinExistence type="predicted"/>
<keyword evidence="4" id="KW-1185">Reference proteome</keyword>
<dbReference type="Pfam" id="PF26340">
    <property type="entry name" value="DNA-SBD_ScoMcrA"/>
    <property type="match status" value="1"/>
</dbReference>
<dbReference type="GO" id="GO:0004519">
    <property type="term" value="F:endonuclease activity"/>
    <property type="evidence" value="ECO:0007669"/>
    <property type="project" value="UniProtKB-KW"/>
</dbReference>
<sequence>MRRAELLDALAGLRQATVRGRRAPHKPLLLLWLLGRYADRGTTTVSYAEAEEPVSRLINDFGPPVARPQAGAQRAAMPFVHLERSLWELQAGDGTPLGPSTRADGRTLHALSAVGRLRPEVEALLGDPSVFSAAVFLLLDRHFTSTLETAICEQIGLDLPAVGDSALEVRAANAQYRLTRRRVRASGFSEAVLRAYRNACAICGFDGALGLSPVGVEAAHVRWHSQGGPDRIDNAVALCSLHHALFDYGALGITADRTVRVSPRYTAGTTAGRAVFALHDARVALPRATHHAVSYDFLHWHDQEVFKH</sequence>
<dbReference type="EMBL" id="VIVR01000001">
    <property type="protein sequence ID" value="TWE18846.1"/>
    <property type="molecule type" value="Genomic_DNA"/>
</dbReference>
<dbReference type="InterPro" id="IPR011396">
    <property type="entry name" value="PT_DNA_restrict"/>
</dbReference>
<keyword evidence="3" id="KW-0255">Endonuclease</keyword>
<feature type="domain" description="ScoMcrA-like DNA sulfur-binding" evidence="2">
    <location>
        <begin position="4"/>
        <end position="158"/>
    </location>
</feature>
<dbReference type="AlphaFoldDB" id="A0A561ET95"/>
<dbReference type="CDD" id="cd00085">
    <property type="entry name" value="HNHc"/>
    <property type="match status" value="1"/>
</dbReference>
<feature type="domain" description="HNH nuclease" evidence="1">
    <location>
        <begin position="200"/>
        <end position="253"/>
    </location>
</feature>
<dbReference type="Pfam" id="PF13391">
    <property type="entry name" value="HNH_2"/>
    <property type="match status" value="1"/>
</dbReference>
<dbReference type="InterPro" id="IPR003615">
    <property type="entry name" value="HNH_nuc"/>
</dbReference>
<evidence type="ECO:0000259" key="2">
    <source>
        <dbReference type="Pfam" id="PF26340"/>
    </source>
</evidence>
<reference evidence="3 4" key="1">
    <citation type="submission" date="2019-06" db="EMBL/GenBank/DDBJ databases">
        <title>Sequencing the genomes of 1000 actinobacteria strains.</title>
        <authorList>
            <person name="Klenk H.-P."/>
        </authorList>
    </citation>
    <scope>NUCLEOTIDE SEQUENCE [LARGE SCALE GENOMIC DNA]</scope>
    <source>
        <strain evidence="3 4">DSM 41649</strain>
    </source>
</reference>
<evidence type="ECO:0000313" key="3">
    <source>
        <dbReference type="EMBL" id="TWE18846.1"/>
    </source>
</evidence>
<keyword evidence="3" id="KW-0378">Hydrolase</keyword>